<dbReference type="InterPro" id="IPR019370">
    <property type="entry name" value="E2F-assoc_phosphoprotein"/>
</dbReference>
<evidence type="ECO:0000313" key="3">
    <source>
        <dbReference type="Proteomes" id="UP000014500"/>
    </source>
</evidence>
<keyword evidence="3" id="KW-1185">Reference proteome</keyword>
<dbReference type="HOGENOM" id="CLU_075202_0_0_1"/>
<dbReference type="PhylomeDB" id="T1IQM1"/>
<feature type="compositionally biased region" description="Basic and acidic residues" evidence="1">
    <location>
        <begin position="64"/>
        <end position="85"/>
    </location>
</feature>
<dbReference type="Pfam" id="PF10238">
    <property type="entry name" value="Eapp_C"/>
    <property type="match status" value="1"/>
</dbReference>
<dbReference type="eggNOG" id="KOG3395">
    <property type="taxonomic scope" value="Eukaryota"/>
</dbReference>
<evidence type="ECO:0008006" key="4">
    <source>
        <dbReference type="Google" id="ProtNLM"/>
    </source>
</evidence>
<reference evidence="2" key="2">
    <citation type="submission" date="2015-02" db="UniProtKB">
        <authorList>
            <consortium name="EnsemblMetazoa"/>
        </authorList>
    </citation>
    <scope>IDENTIFICATION</scope>
</reference>
<dbReference type="GO" id="GO:0005634">
    <property type="term" value="C:nucleus"/>
    <property type="evidence" value="ECO:0007669"/>
    <property type="project" value="TreeGrafter"/>
</dbReference>
<proteinExistence type="predicted"/>
<organism evidence="2 3">
    <name type="scientific">Strigamia maritima</name>
    <name type="common">European centipede</name>
    <name type="synonym">Geophilus maritimus</name>
    <dbReference type="NCBI Taxonomy" id="126957"/>
    <lineage>
        <taxon>Eukaryota</taxon>
        <taxon>Metazoa</taxon>
        <taxon>Ecdysozoa</taxon>
        <taxon>Arthropoda</taxon>
        <taxon>Myriapoda</taxon>
        <taxon>Chilopoda</taxon>
        <taxon>Pleurostigmophora</taxon>
        <taxon>Geophilomorpha</taxon>
        <taxon>Linotaeniidae</taxon>
        <taxon>Strigamia</taxon>
    </lineage>
</organism>
<evidence type="ECO:0000256" key="1">
    <source>
        <dbReference type="SAM" id="MobiDB-lite"/>
    </source>
</evidence>
<protein>
    <recommendedName>
        <fullName evidence="4">E2F-associated phosphoprotein</fullName>
    </recommendedName>
</protein>
<feature type="compositionally biased region" description="Acidic residues" evidence="1">
    <location>
        <begin position="102"/>
        <end position="111"/>
    </location>
</feature>
<name>T1IQM1_STRMM</name>
<sequence>MHFSDLLDYDADAGYLVEEGSDDDWNPCSSDEDEQLFSSYIAKLDKTKDKDDFLSEMSKELDETIAKVEAHNRGESTTDKPKQEEGESSTNKTTEPQFYDDIYFDSDDSDSGNETTAEKPTEKKKKKRPIPTDEDLFYDPDMDDADQKWVDDYRRSCQPQTTASTSKSQKLPNSDAVLNCPACMSQLCLDCQRHDVYTNQYRAMFVQNCSINMSETLKYPLKSKKRNKKAQPPPGETYHPVKCDVCNTEVAMYDKNEVYHFFNVITSYA</sequence>
<dbReference type="EMBL" id="JH431312">
    <property type="status" value="NOT_ANNOTATED_CDS"/>
    <property type="molecule type" value="Genomic_DNA"/>
</dbReference>
<dbReference type="PANTHER" id="PTHR15967">
    <property type="entry name" value="E2F-ASSOCIATED PHOSPHOPROTEIN"/>
    <property type="match status" value="1"/>
</dbReference>
<dbReference type="AlphaFoldDB" id="T1IQM1"/>
<dbReference type="PANTHER" id="PTHR15967:SF0">
    <property type="entry name" value="E2F-ASSOCIATED PHOSPHOPROTEIN"/>
    <property type="match status" value="1"/>
</dbReference>
<reference evidence="3" key="1">
    <citation type="submission" date="2011-05" db="EMBL/GenBank/DDBJ databases">
        <authorList>
            <person name="Richards S.R."/>
            <person name="Qu J."/>
            <person name="Jiang H."/>
            <person name="Jhangiani S.N."/>
            <person name="Agravi P."/>
            <person name="Goodspeed R."/>
            <person name="Gross S."/>
            <person name="Mandapat C."/>
            <person name="Jackson L."/>
            <person name="Mathew T."/>
            <person name="Pu L."/>
            <person name="Thornton R."/>
            <person name="Saada N."/>
            <person name="Wilczek-Boney K.B."/>
            <person name="Lee S."/>
            <person name="Kovar C."/>
            <person name="Wu Y."/>
            <person name="Scherer S.E."/>
            <person name="Worley K.C."/>
            <person name="Muzny D.M."/>
            <person name="Gibbs R."/>
        </authorList>
    </citation>
    <scope>NUCLEOTIDE SEQUENCE</scope>
    <source>
        <strain evidence="3">Brora</strain>
    </source>
</reference>
<dbReference type="OMA" id="DEDEKWI"/>
<dbReference type="Proteomes" id="UP000014500">
    <property type="component" value="Unassembled WGS sequence"/>
</dbReference>
<evidence type="ECO:0000313" key="2">
    <source>
        <dbReference type="EnsemblMetazoa" id="SMAR003342-PA"/>
    </source>
</evidence>
<dbReference type="EnsemblMetazoa" id="SMAR003342-RA">
    <property type="protein sequence ID" value="SMAR003342-PA"/>
    <property type="gene ID" value="SMAR003342"/>
</dbReference>
<dbReference type="STRING" id="126957.T1IQM1"/>
<accession>T1IQM1</accession>
<feature type="compositionally biased region" description="Acidic residues" evidence="1">
    <location>
        <begin position="132"/>
        <end position="143"/>
    </location>
</feature>
<feature type="region of interest" description="Disordered" evidence="1">
    <location>
        <begin position="64"/>
        <end position="143"/>
    </location>
</feature>